<comment type="similarity">
    <text evidence="3">Belongs to the class II aldolase/RraA-like family.</text>
</comment>
<gene>
    <name evidence="13" type="primary">menG_1</name>
    <name evidence="13" type="ORF">Air01nite_16290</name>
</gene>
<dbReference type="CDD" id="cd16841">
    <property type="entry name" value="RraA_family"/>
    <property type="match status" value="1"/>
</dbReference>
<sequence length="243" mass="24158">MSVGFRVFGRGAMPTAAQVKAYFGMESSNVADAMHGLGAMSADVAPVYRPMRAFAGPALTVTVSPGNGMMIRKAIAASRPGDVIVVNAGGVRSRAVLGGNVAIDIVAHGIAGVVIDGAVRDVDELRALDLPVYAVAVTPRSGSDPSGRGEVLAPTACGGVAVVPGDIVVGDADGVTVVPLADADAVLSAALAVRARKGGADDLDARLASARAGTLTAYDPAAVARALAAAGCADLTSPWRDLS</sequence>
<name>A0ABQ4BYC0_9ACTN</name>
<evidence type="ECO:0000256" key="6">
    <source>
        <dbReference type="ARBA" id="ARBA00012947"/>
    </source>
</evidence>
<dbReference type="InterPro" id="IPR036704">
    <property type="entry name" value="RraA/RraA-like_sf"/>
</dbReference>
<comment type="cofactor">
    <cofactor evidence="2">
        <name>a divalent metal cation</name>
        <dbReference type="ChEBI" id="CHEBI:60240"/>
    </cofactor>
</comment>
<comment type="catalytic activity">
    <reaction evidence="1">
        <text>4-hydroxy-4-methyl-2-oxoglutarate = 2 pyruvate</text>
        <dbReference type="Rhea" id="RHEA:22748"/>
        <dbReference type="ChEBI" id="CHEBI:15361"/>
        <dbReference type="ChEBI" id="CHEBI:58276"/>
        <dbReference type="EC" id="4.1.3.17"/>
    </reaction>
</comment>
<evidence type="ECO:0000256" key="8">
    <source>
        <dbReference type="ARBA" id="ARBA00025046"/>
    </source>
</evidence>
<keyword evidence="14" id="KW-1185">Reference proteome</keyword>
<comment type="catalytic activity">
    <reaction evidence="12">
        <text>oxaloacetate + H(+) = pyruvate + CO2</text>
        <dbReference type="Rhea" id="RHEA:15641"/>
        <dbReference type="ChEBI" id="CHEBI:15361"/>
        <dbReference type="ChEBI" id="CHEBI:15378"/>
        <dbReference type="ChEBI" id="CHEBI:16452"/>
        <dbReference type="ChEBI" id="CHEBI:16526"/>
        <dbReference type="EC" id="4.1.1.112"/>
    </reaction>
</comment>
<dbReference type="EC" id="4.1.3.17" evidence="5"/>
<dbReference type="Pfam" id="PF03737">
    <property type="entry name" value="RraA-like"/>
    <property type="match status" value="1"/>
</dbReference>
<dbReference type="Proteomes" id="UP000624325">
    <property type="component" value="Unassembled WGS sequence"/>
</dbReference>
<evidence type="ECO:0000256" key="3">
    <source>
        <dbReference type="ARBA" id="ARBA00008621"/>
    </source>
</evidence>
<evidence type="ECO:0000256" key="11">
    <source>
        <dbReference type="ARBA" id="ARBA00032305"/>
    </source>
</evidence>
<dbReference type="PANTHER" id="PTHR33254">
    <property type="entry name" value="4-HYDROXY-4-METHYL-2-OXOGLUTARATE ALDOLASE 3-RELATED"/>
    <property type="match status" value="1"/>
</dbReference>
<accession>A0ABQ4BYC0</accession>
<dbReference type="InterPro" id="IPR005493">
    <property type="entry name" value="RraA/RraA-like"/>
</dbReference>
<evidence type="ECO:0000256" key="2">
    <source>
        <dbReference type="ARBA" id="ARBA00001968"/>
    </source>
</evidence>
<reference evidence="13 14" key="1">
    <citation type="submission" date="2021-01" db="EMBL/GenBank/DDBJ databases">
        <title>Whole genome shotgun sequence of Asanoa iriomotensis NBRC 100142.</title>
        <authorList>
            <person name="Komaki H."/>
            <person name="Tamura T."/>
        </authorList>
    </citation>
    <scope>NUCLEOTIDE SEQUENCE [LARGE SCALE GENOMIC DNA]</scope>
    <source>
        <strain evidence="13 14">NBRC 100142</strain>
    </source>
</reference>
<keyword evidence="13" id="KW-0808">Transferase</keyword>
<dbReference type="GO" id="GO:0032259">
    <property type="term" value="P:methylation"/>
    <property type="evidence" value="ECO:0007669"/>
    <property type="project" value="UniProtKB-KW"/>
</dbReference>
<dbReference type="GO" id="GO:0008168">
    <property type="term" value="F:methyltransferase activity"/>
    <property type="evidence" value="ECO:0007669"/>
    <property type="project" value="UniProtKB-KW"/>
</dbReference>
<dbReference type="Gene3D" id="3.50.30.40">
    <property type="entry name" value="Ribonuclease E inhibitor RraA/RraA-like"/>
    <property type="match status" value="1"/>
</dbReference>
<evidence type="ECO:0000256" key="4">
    <source>
        <dbReference type="ARBA" id="ARBA00011233"/>
    </source>
</evidence>
<evidence type="ECO:0000256" key="7">
    <source>
        <dbReference type="ARBA" id="ARBA00016549"/>
    </source>
</evidence>
<dbReference type="EMBL" id="BONC01000008">
    <property type="protein sequence ID" value="GIF55534.1"/>
    <property type="molecule type" value="Genomic_DNA"/>
</dbReference>
<proteinExistence type="inferred from homology"/>
<keyword evidence="13" id="KW-0489">Methyltransferase</keyword>
<evidence type="ECO:0000256" key="10">
    <source>
        <dbReference type="ARBA" id="ARBA00030169"/>
    </source>
</evidence>
<dbReference type="RefSeq" id="WP_203701344.1">
    <property type="nucleotide sequence ID" value="NZ_BONC01000008.1"/>
</dbReference>
<evidence type="ECO:0000256" key="9">
    <source>
        <dbReference type="ARBA" id="ARBA00029596"/>
    </source>
</evidence>
<organism evidence="13 14">
    <name type="scientific">Asanoa iriomotensis</name>
    <dbReference type="NCBI Taxonomy" id="234613"/>
    <lineage>
        <taxon>Bacteria</taxon>
        <taxon>Bacillati</taxon>
        <taxon>Actinomycetota</taxon>
        <taxon>Actinomycetes</taxon>
        <taxon>Micromonosporales</taxon>
        <taxon>Micromonosporaceae</taxon>
        <taxon>Asanoa</taxon>
    </lineage>
</organism>
<dbReference type="PANTHER" id="PTHR33254:SF4">
    <property type="entry name" value="4-HYDROXY-4-METHYL-2-OXOGLUTARATE ALDOLASE 3-RELATED"/>
    <property type="match status" value="1"/>
</dbReference>
<comment type="caution">
    <text evidence="13">The sequence shown here is derived from an EMBL/GenBank/DDBJ whole genome shotgun (WGS) entry which is preliminary data.</text>
</comment>
<evidence type="ECO:0000256" key="1">
    <source>
        <dbReference type="ARBA" id="ARBA00001342"/>
    </source>
</evidence>
<dbReference type="EC" id="4.1.1.112" evidence="6"/>
<protein>
    <recommendedName>
        <fullName evidence="7">Putative 4-hydroxy-4-methyl-2-oxoglutarate aldolase</fullName>
        <ecNumber evidence="6">4.1.1.112</ecNumber>
        <ecNumber evidence="5">4.1.3.17</ecNumber>
    </recommendedName>
    <alternativeName>
        <fullName evidence="11">Oxaloacetate decarboxylase</fullName>
    </alternativeName>
    <alternativeName>
        <fullName evidence="9">Regulator of ribonuclease activity homolog</fullName>
    </alternativeName>
    <alternativeName>
        <fullName evidence="10">RraA-like protein</fullName>
    </alternativeName>
</protein>
<evidence type="ECO:0000256" key="5">
    <source>
        <dbReference type="ARBA" id="ARBA00012213"/>
    </source>
</evidence>
<dbReference type="SUPFAM" id="SSF89562">
    <property type="entry name" value="RraA-like"/>
    <property type="match status" value="1"/>
</dbReference>
<comment type="function">
    <text evidence="8">Catalyzes the aldol cleavage of 4-hydroxy-4-methyl-2-oxoglutarate (HMG) into 2 molecules of pyruvate. Also contains a secondary oxaloacetate (OAA) decarboxylase activity due to the common pyruvate enolate transition state formed following C-C bond cleavage in the retro-aldol and decarboxylation reactions.</text>
</comment>
<evidence type="ECO:0000313" key="14">
    <source>
        <dbReference type="Proteomes" id="UP000624325"/>
    </source>
</evidence>
<comment type="subunit">
    <text evidence="4">Homotrimer.</text>
</comment>
<evidence type="ECO:0000313" key="13">
    <source>
        <dbReference type="EMBL" id="GIF55534.1"/>
    </source>
</evidence>
<evidence type="ECO:0000256" key="12">
    <source>
        <dbReference type="ARBA" id="ARBA00047973"/>
    </source>
</evidence>